<keyword evidence="1 6" id="KW-0645">Protease</keyword>
<keyword evidence="7" id="KW-1133">Transmembrane helix</keyword>
<dbReference type="GO" id="GO:0016020">
    <property type="term" value="C:membrane"/>
    <property type="evidence" value="ECO:0007669"/>
    <property type="project" value="TreeGrafter"/>
</dbReference>
<keyword evidence="5 6" id="KW-0482">Metalloprotease</keyword>
<accession>A0A0P6W120</accession>
<dbReference type="GO" id="GO:0046872">
    <property type="term" value="F:metal ion binding"/>
    <property type="evidence" value="ECO:0007669"/>
    <property type="project" value="UniProtKB-KW"/>
</dbReference>
<dbReference type="PANTHER" id="PTHR22726:SF1">
    <property type="entry name" value="METALLOENDOPEPTIDASE OMA1, MITOCHONDRIAL"/>
    <property type="match status" value="1"/>
</dbReference>
<evidence type="ECO:0000259" key="9">
    <source>
        <dbReference type="Pfam" id="PF23368"/>
    </source>
</evidence>
<dbReference type="RefSeq" id="WP_054357989.1">
    <property type="nucleotide sequence ID" value="NZ_LJYW01000001.1"/>
</dbReference>
<evidence type="ECO:0000256" key="1">
    <source>
        <dbReference type="ARBA" id="ARBA00022670"/>
    </source>
</evidence>
<evidence type="ECO:0000256" key="2">
    <source>
        <dbReference type="ARBA" id="ARBA00022723"/>
    </source>
</evidence>
<proteinExistence type="inferred from homology"/>
<dbReference type="EMBL" id="LJYW01000001">
    <property type="protein sequence ID" value="KPL51826.1"/>
    <property type="molecule type" value="Genomic_DNA"/>
</dbReference>
<dbReference type="InterPro" id="IPR001915">
    <property type="entry name" value="Peptidase_M48"/>
</dbReference>
<dbReference type="AlphaFoldDB" id="A0A0P6W120"/>
<dbReference type="PANTHER" id="PTHR22726">
    <property type="entry name" value="METALLOENDOPEPTIDASE OMA1"/>
    <property type="match status" value="1"/>
</dbReference>
<dbReference type="Pfam" id="PF01435">
    <property type="entry name" value="Peptidase_M48"/>
    <property type="match status" value="1"/>
</dbReference>
<keyword evidence="7" id="KW-0472">Membrane</keyword>
<keyword evidence="3 6" id="KW-0378">Hydrolase</keyword>
<reference evidence="10 11" key="1">
    <citation type="submission" date="2015-09" db="EMBL/GenBank/DDBJ databases">
        <authorList>
            <person name="Jackson K.R."/>
            <person name="Lunt B.L."/>
            <person name="Fisher J.N.B."/>
            <person name="Gardner A.V."/>
            <person name="Bailey M.E."/>
            <person name="Deus L.M."/>
            <person name="Earl A.S."/>
            <person name="Gibby P.D."/>
            <person name="Hartmann K.A."/>
            <person name="Liu J.E."/>
            <person name="Manci A.M."/>
            <person name="Nielsen D.A."/>
            <person name="Solomon M.B."/>
            <person name="Breakwell D.P."/>
            <person name="Burnett S.H."/>
            <person name="Grose J.H."/>
        </authorList>
    </citation>
    <scope>NUCLEOTIDE SEQUENCE [LARGE SCALE GENOMIC DNA]</scope>
    <source>
        <strain evidence="10 11">16</strain>
    </source>
</reference>
<dbReference type="InterPro" id="IPR051156">
    <property type="entry name" value="Mito/Outer_Membr_Metalloprot"/>
</dbReference>
<dbReference type="Gene3D" id="3.30.2010.10">
    <property type="entry name" value="Metalloproteases ('zincins'), catalytic domain"/>
    <property type="match status" value="1"/>
</dbReference>
<comment type="similarity">
    <text evidence="6">Belongs to the peptidase M48 family.</text>
</comment>
<comment type="caution">
    <text evidence="10">The sequence shown here is derived from an EMBL/GenBank/DDBJ whole genome shotgun (WGS) entry which is preliminary data.</text>
</comment>
<evidence type="ECO:0000256" key="4">
    <source>
        <dbReference type="ARBA" id="ARBA00022833"/>
    </source>
</evidence>
<evidence type="ECO:0000259" key="8">
    <source>
        <dbReference type="Pfam" id="PF01435"/>
    </source>
</evidence>
<dbReference type="CDD" id="cd07332">
    <property type="entry name" value="M48C_Oma1_like"/>
    <property type="match status" value="1"/>
</dbReference>
<evidence type="ECO:0000256" key="7">
    <source>
        <dbReference type="SAM" id="Phobius"/>
    </source>
</evidence>
<evidence type="ECO:0000256" key="5">
    <source>
        <dbReference type="ARBA" id="ARBA00023049"/>
    </source>
</evidence>
<feature type="domain" description="DUF7092" evidence="9">
    <location>
        <begin position="6"/>
        <end position="80"/>
    </location>
</feature>
<dbReference type="InterPro" id="IPR055518">
    <property type="entry name" value="DUF7092"/>
</dbReference>
<sequence length="362" mass="37738">MRIEGRGTFYDGRSSRPVPVAFALDLTRLSITDLAGVELASWPMASLRRADAGAGRVRIAREGEDARLEVDDPVAARALSVALRATPAVGSDWRGLFKVAGWMLAAVASIAALLFIGIPALADRIAPLIPVSAEQKIGEAAKPQILSTLSGGKTPKLCRSQDGSLALRHLTEPLIAAAGAPLPVTVDVVDVRLPNAFALPGGSVILTRGLIEKVASPEELAGVFAHELGHVVHRDGMRGLLKSAGLSIVLGLIIGDFTGSSVAVLVGRTLIDAGYSRETEAMADAFAIDLMTRIGRDPAALSTALEAISKEGPELDGVLSWLSTHPVTAERTRILRAAGGRTGAAEPILDPAGWASLKAICR</sequence>
<name>A0A0P6W120_9HYPH</name>
<dbReference type="GO" id="GO:0051603">
    <property type="term" value="P:proteolysis involved in protein catabolic process"/>
    <property type="evidence" value="ECO:0007669"/>
    <property type="project" value="TreeGrafter"/>
</dbReference>
<keyword evidence="4 6" id="KW-0862">Zinc</keyword>
<feature type="transmembrane region" description="Helical" evidence="7">
    <location>
        <begin position="99"/>
        <end position="122"/>
    </location>
</feature>
<evidence type="ECO:0000313" key="11">
    <source>
        <dbReference type="Proteomes" id="UP000048984"/>
    </source>
</evidence>
<dbReference type="GO" id="GO:0004222">
    <property type="term" value="F:metalloendopeptidase activity"/>
    <property type="evidence" value="ECO:0007669"/>
    <property type="project" value="InterPro"/>
</dbReference>
<feature type="domain" description="Peptidase M48" evidence="8">
    <location>
        <begin position="167"/>
        <end position="336"/>
    </location>
</feature>
<protein>
    <submittedName>
        <fullName evidence="10">Uncharacterized protein</fullName>
    </submittedName>
</protein>
<keyword evidence="2" id="KW-0479">Metal-binding</keyword>
<keyword evidence="7" id="KW-0812">Transmembrane</keyword>
<evidence type="ECO:0000256" key="6">
    <source>
        <dbReference type="RuleBase" id="RU003983"/>
    </source>
</evidence>
<gene>
    <name evidence="10" type="ORF">ABB55_05940</name>
</gene>
<comment type="cofactor">
    <cofactor evidence="6">
        <name>Zn(2+)</name>
        <dbReference type="ChEBI" id="CHEBI:29105"/>
    </cofactor>
    <text evidence="6">Binds 1 zinc ion per subunit.</text>
</comment>
<reference evidence="10 11" key="2">
    <citation type="submission" date="2015-10" db="EMBL/GenBank/DDBJ databases">
        <title>Draft Genome Sequence of Prosthecomicrobium hirschii ATCC 27832.</title>
        <authorList>
            <person name="Daniel J."/>
            <person name="Givan S.A."/>
            <person name="Brun Y.V."/>
            <person name="Brown P.J."/>
        </authorList>
    </citation>
    <scope>NUCLEOTIDE SEQUENCE [LARGE SCALE GENOMIC DNA]</scope>
    <source>
        <strain evidence="10 11">16</strain>
    </source>
</reference>
<dbReference type="Proteomes" id="UP000048984">
    <property type="component" value="Unassembled WGS sequence"/>
</dbReference>
<dbReference type="STRING" id="665126.ABB55_05940"/>
<evidence type="ECO:0000313" key="10">
    <source>
        <dbReference type="EMBL" id="KPL51826.1"/>
    </source>
</evidence>
<organism evidence="10 11">
    <name type="scientific">Prosthecodimorpha hirschii</name>
    <dbReference type="NCBI Taxonomy" id="665126"/>
    <lineage>
        <taxon>Bacteria</taxon>
        <taxon>Pseudomonadati</taxon>
        <taxon>Pseudomonadota</taxon>
        <taxon>Alphaproteobacteria</taxon>
        <taxon>Hyphomicrobiales</taxon>
        <taxon>Ancalomicrobiaceae</taxon>
        <taxon>Prosthecodimorpha</taxon>
    </lineage>
</organism>
<dbReference type="Pfam" id="PF23368">
    <property type="entry name" value="DUF7092"/>
    <property type="match status" value="1"/>
</dbReference>
<evidence type="ECO:0000256" key="3">
    <source>
        <dbReference type="ARBA" id="ARBA00022801"/>
    </source>
</evidence>
<keyword evidence="11" id="KW-1185">Reference proteome</keyword>